<comment type="subcellular location">
    <subcellularLocation>
        <location evidence="1">Cell membrane</location>
        <topology evidence="1">Peripheral membrane protein</topology>
        <orientation evidence="1">Cytoplasmic side</orientation>
    </subcellularLocation>
</comment>
<evidence type="ECO:0000313" key="3">
    <source>
        <dbReference type="Proteomes" id="UP000051557"/>
    </source>
</evidence>
<gene>
    <name evidence="2" type="ORF">ABS32_06600</name>
</gene>
<sequence>MKRICIFIIQCQQSLAPLWRGLLGSSGPCCRFHPTCSAYAIEAIERHGVAKGLRFALLRVAKCHPWGRSGWDPVKEIS</sequence>
<keyword evidence="1" id="KW-0472">Membrane</keyword>
<dbReference type="EMBL" id="LIDM01000288">
    <property type="protein sequence ID" value="KRP31642.1"/>
    <property type="molecule type" value="Genomic_DNA"/>
</dbReference>
<evidence type="ECO:0000313" key="2">
    <source>
        <dbReference type="EMBL" id="KRP31642.1"/>
    </source>
</evidence>
<comment type="similarity">
    <text evidence="1">Belongs to the UPF0161 family.</text>
</comment>
<evidence type="ECO:0000256" key="1">
    <source>
        <dbReference type="HAMAP-Rule" id="MF_00386"/>
    </source>
</evidence>
<dbReference type="GO" id="GO:0005886">
    <property type="term" value="C:plasma membrane"/>
    <property type="evidence" value="ECO:0007669"/>
    <property type="project" value="UniProtKB-SubCell"/>
</dbReference>
<comment type="caution">
    <text evidence="2">The sequence shown here is derived from an EMBL/GenBank/DDBJ whole genome shotgun (WGS) entry which is preliminary data.</text>
</comment>
<dbReference type="Pfam" id="PF01809">
    <property type="entry name" value="YidD"/>
    <property type="match status" value="1"/>
</dbReference>
<dbReference type="PANTHER" id="PTHR33383:SF1">
    <property type="entry name" value="MEMBRANE PROTEIN INSERTION EFFICIENCY FACTOR-RELATED"/>
    <property type="match status" value="1"/>
</dbReference>
<dbReference type="SMART" id="SM01234">
    <property type="entry name" value="Haemolytic"/>
    <property type="match status" value="1"/>
</dbReference>
<reference evidence="2 3" key="1">
    <citation type="submission" date="2015-10" db="EMBL/GenBank/DDBJ databases">
        <title>Metagenome-Assembled Genomes uncover a global brackish microbiome.</title>
        <authorList>
            <person name="Hugerth L.W."/>
            <person name="Larsson J."/>
            <person name="Alneberg J."/>
            <person name="Lindh M.V."/>
            <person name="Legrand C."/>
            <person name="Pinhassi J."/>
            <person name="Andersson A.F."/>
        </authorList>
    </citation>
    <scope>NUCLEOTIDE SEQUENCE [LARGE SCALE GENOMIC DNA]</scope>
    <source>
        <strain evidence="2">BACL9 MAG-120820-bin42</strain>
    </source>
</reference>
<keyword evidence="1" id="KW-1003">Cell membrane</keyword>
<dbReference type="InterPro" id="IPR002696">
    <property type="entry name" value="Membr_insert_effic_factor_YidD"/>
</dbReference>
<dbReference type="Proteomes" id="UP000051557">
    <property type="component" value="Unassembled WGS sequence"/>
</dbReference>
<dbReference type="HAMAP" id="MF_00386">
    <property type="entry name" value="UPF0161_YidD"/>
    <property type="match status" value="1"/>
</dbReference>
<comment type="function">
    <text evidence="1">Could be involved in insertion of integral membrane proteins into the membrane.</text>
</comment>
<dbReference type="AlphaFoldDB" id="A0A0R2X6J7"/>
<dbReference type="PANTHER" id="PTHR33383">
    <property type="entry name" value="MEMBRANE PROTEIN INSERTION EFFICIENCY FACTOR-RELATED"/>
    <property type="match status" value="1"/>
</dbReference>
<accession>A0A0R2X6J7</accession>
<organism evidence="2 3">
    <name type="scientific">Verrucomicrobia subdivision 6 bacterium BACL9 MAG-120820-bin42</name>
    <dbReference type="NCBI Taxonomy" id="1655634"/>
    <lineage>
        <taxon>Bacteria</taxon>
        <taxon>Pseudomonadati</taxon>
        <taxon>Verrucomicrobiota</taxon>
        <taxon>Verrucomicrobiia</taxon>
        <taxon>Verrucomicrobiales</taxon>
        <taxon>Verrucomicrobia subdivision 6</taxon>
    </lineage>
</organism>
<protein>
    <recommendedName>
        <fullName evidence="1">Putative membrane protein insertion efficiency factor</fullName>
    </recommendedName>
</protein>
<name>A0A0R2X6J7_9BACT</name>
<proteinExistence type="inferred from homology"/>
<dbReference type="NCBIfam" id="TIGR00278">
    <property type="entry name" value="membrane protein insertion efficiency factor YidD"/>
    <property type="match status" value="1"/>
</dbReference>